<proteinExistence type="predicted"/>
<gene>
    <name evidence="1" type="ORF">METZ01_LOCUS479428</name>
</gene>
<dbReference type="EMBL" id="UINC01205411">
    <property type="protein sequence ID" value="SVE26574.1"/>
    <property type="molecule type" value="Genomic_DNA"/>
</dbReference>
<feature type="non-terminal residue" evidence="1">
    <location>
        <position position="1"/>
    </location>
</feature>
<feature type="non-terminal residue" evidence="1">
    <location>
        <position position="243"/>
    </location>
</feature>
<accession>A0A383C317</accession>
<dbReference type="AlphaFoldDB" id="A0A383C317"/>
<dbReference type="InterPro" id="IPR018247">
    <property type="entry name" value="EF_Hand_1_Ca_BS"/>
</dbReference>
<organism evidence="1">
    <name type="scientific">marine metagenome</name>
    <dbReference type="NCBI Taxonomy" id="408172"/>
    <lineage>
        <taxon>unclassified sequences</taxon>
        <taxon>metagenomes</taxon>
        <taxon>ecological metagenomes</taxon>
    </lineage>
</organism>
<dbReference type="PROSITE" id="PS00018">
    <property type="entry name" value="EF_HAND_1"/>
    <property type="match status" value="1"/>
</dbReference>
<name>A0A383C317_9ZZZZ</name>
<reference evidence="1" key="1">
    <citation type="submission" date="2018-05" db="EMBL/GenBank/DDBJ databases">
        <authorList>
            <person name="Lanie J.A."/>
            <person name="Ng W.-L."/>
            <person name="Kazmierczak K.M."/>
            <person name="Andrzejewski T.M."/>
            <person name="Davidsen T.M."/>
            <person name="Wayne K.J."/>
            <person name="Tettelin H."/>
            <person name="Glass J.I."/>
            <person name="Rusch D."/>
            <person name="Podicherti R."/>
            <person name="Tsui H.-C.T."/>
            <person name="Winkler M.E."/>
        </authorList>
    </citation>
    <scope>NUCLEOTIDE SEQUENCE</scope>
</reference>
<evidence type="ECO:0000313" key="1">
    <source>
        <dbReference type="EMBL" id="SVE26574.1"/>
    </source>
</evidence>
<sequence>GIFLDGVDLALENLEWGLSSNLSIDLPIVGEKLGSAAEFLRDMRLGLLAELKEKVSGDGKLVEVARDAIFDVVGPAGLDFMLDADDDGSVTVDDVLVGWFAKDGALLRKWQLGEAVPEEADSIQFDLKLGDSALLAGVDIPLELDLPGFDLSLDGGLALSMDWSLDLGFGLSVSDGFYLATNVDPAEPEFEVKIRACLDGDPTDPDVSSAFSGEGKLLFFDIAIDDLLYDPSKGGGGGVFADL</sequence>
<protein>
    <submittedName>
        <fullName evidence="1">Uncharacterized protein</fullName>
    </submittedName>
</protein>